<feature type="binding site" evidence="4">
    <location>
        <position position="301"/>
    </location>
    <ligand>
        <name>substrate</name>
    </ligand>
</feature>
<evidence type="ECO:0000259" key="5">
    <source>
        <dbReference type="Pfam" id="PF01979"/>
    </source>
</evidence>
<protein>
    <recommendedName>
        <fullName evidence="4">5-methylthioadenosine/S-adenosylhomocysteine deaminase</fullName>
        <shortName evidence="4">MTA/SAH deaminase</shortName>
        <ecNumber evidence="4">3.5.4.28</ecNumber>
        <ecNumber evidence="4">3.5.4.31</ecNumber>
    </recommendedName>
</protein>
<dbReference type="CDD" id="cd01298">
    <property type="entry name" value="ATZ_TRZ_like"/>
    <property type="match status" value="1"/>
</dbReference>
<reference evidence="6 7" key="1">
    <citation type="submission" date="2022-09" db="EMBL/GenBank/DDBJ databases">
        <authorList>
            <person name="Han X.L."/>
            <person name="Wang Q."/>
            <person name="Lu T."/>
        </authorList>
    </citation>
    <scope>NUCLEOTIDE SEQUENCE [LARGE SCALE GENOMIC DNA]</scope>
    <source>
        <strain evidence="6 7">WQ 127069</strain>
    </source>
</reference>
<dbReference type="InterPro" id="IPR011059">
    <property type="entry name" value="Metal-dep_hydrolase_composite"/>
</dbReference>
<evidence type="ECO:0000256" key="2">
    <source>
        <dbReference type="ARBA" id="ARBA00022801"/>
    </source>
</evidence>
<comment type="catalytic activity">
    <reaction evidence="4">
        <text>S-methyl-5'-thioadenosine + H2O + H(+) = S-methyl-5'-thioinosine + NH4(+)</text>
        <dbReference type="Rhea" id="RHEA:25025"/>
        <dbReference type="ChEBI" id="CHEBI:15377"/>
        <dbReference type="ChEBI" id="CHEBI:15378"/>
        <dbReference type="ChEBI" id="CHEBI:17509"/>
        <dbReference type="ChEBI" id="CHEBI:28938"/>
        <dbReference type="ChEBI" id="CHEBI:48595"/>
        <dbReference type="EC" id="3.5.4.31"/>
    </reaction>
</comment>
<dbReference type="SUPFAM" id="SSF51338">
    <property type="entry name" value="Composite domain of metallo-dependent hydrolases"/>
    <property type="match status" value="1"/>
</dbReference>
<feature type="binding site" evidence="4">
    <location>
        <position position="301"/>
    </location>
    <ligand>
        <name>Zn(2+)</name>
        <dbReference type="ChEBI" id="CHEBI:29105"/>
    </ligand>
</feature>
<dbReference type="EC" id="3.5.4.28" evidence="4"/>
<dbReference type="EC" id="3.5.4.31" evidence="4"/>
<comment type="catalytic activity">
    <reaction evidence="4">
        <text>S-adenosyl-L-homocysteine + H2O + H(+) = S-inosyl-L-homocysteine + NH4(+)</text>
        <dbReference type="Rhea" id="RHEA:20716"/>
        <dbReference type="ChEBI" id="CHEBI:15377"/>
        <dbReference type="ChEBI" id="CHEBI:15378"/>
        <dbReference type="ChEBI" id="CHEBI:28938"/>
        <dbReference type="ChEBI" id="CHEBI:57856"/>
        <dbReference type="ChEBI" id="CHEBI:57985"/>
        <dbReference type="EC" id="3.5.4.28"/>
    </reaction>
</comment>
<feature type="binding site" evidence="4">
    <location>
        <position position="216"/>
    </location>
    <ligand>
        <name>substrate</name>
    </ligand>
</feature>
<evidence type="ECO:0000313" key="6">
    <source>
        <dbReference type="EMBL" id="MCU6795780.1"/>
    </source>
</evidence>
<evidence type="ECO:0000256" key="4">
    <source>
        <dbReference type="HAMAP-Rule" id="MF_01281"/>
    </source>
</evidence>
<dbReference type="Proteomes" id="UP001652445">
    <property type="component" value="Unassembled WGS sequence"/>
</dbReference>
<dbReference type="Gene3D" id="3.20.20.140">
    <property type="entry name" value="Metal-dependent hydrolases"/>
    <property type="match status" value="1"/>
</dbReference>
<feature type="binding site" evidence="4">
    <location>
        <position position="146"/>
    </location>
    <ligand>
        <name>substrate</name>
    </ligand>
</feature>
<proteinExistence type="inferred from homology"/>
<keyword evidence="1 4" id="KW-0479">Metal-binding</keyword>
<sequence>MTKTIITNGVFLTLNEQKPIIQGYMTIENNLITYIGEDLPQPLELYDERIDGSKKLFMPGLVNTHNHAAMSLLRGYGDDLALQVWLQEKMWPMEGQFTAHDVRSGTLLSILEMLKGGTTTFVDMYDHMNEVAKAVEESGMRAVLTRGVIGLCPPDVQTAKLVEARQFALDWHGKAGGRITTMMSPHAPYTCPPDYIERIVAVAHELQLPIHTHMSETAREVQENVEQYGARPVAHLAKLGLFSRPAIVAHAVHLTDEEIDVLAQYDVRVSHNPGSNLKLASGVARVPELLRKGIKVSLGTDGPASNNNLDMFEEMRLAALIHKGVSGDPVAVPAEAAIRMGTLDGAKSIWLEDVGALQPGMKADFIALDIDQPHFFPKTNFVSHVIYSASAKDVSDVWIDGQRIVKDGVCLTLDEEKILYDAQSCFERLTGASVQ</sequence>
<comment type="cofactor">
    <cofactor evidence="4">
        <name>Zn(2+)</name>
        <dbReference type="ChEBI" id="CHEBI:29105"/>
    </cofactor>
    <text evidence="4">Binds 1 zinc ion per subunit.</text>
</comment>
<evidence type="ECO:0000256" key="1">
    <source>
        <dbReference type="ARBA" id="ARBA00022723"/>
    </source>
</evidence>
<gene>
    <name evidence="4" type="primary">mtaD</name>
    <name evidence="6" type="ORF">OB236_27050</name>
</gene>
<evidence type="ECO:0000256" key="3">
    <source>
        <dbReference type="ARBA" id="ARBA00022833"/>
    </source>
</evidence>
<organism evidence="6 7">
    <name type="scientific">Paenibacillus baimaensis</name>
    <dbReference type="NCBI Taxonomy" id="2982185"/>
    <lineage>
        <taxon>Bacteria</taxon>
        <taxon>Bacillati</taxon>
        <taxon>Bacillota</taxon>
        <taxon>Bacilli</taxon>
        <taxon>Bacillales</taxon>
        <taxon>Paenibacillaceae</taxon>
        <taxon>Paenibacillus</taxon>
    </lineage>
</organism>
<comment type="caution">
    <text evidence="4">Lacks conserved residue(s) required for the propagation of feature annotation.</text>
</comment>
<dbReference type="EMBL" id="JAOQIO010000095">
    <property type="protein sequence ID" value="MCU6795780.1"/>
    <property type="molecule type" value="Genomic_DNA"/>
</dbReference>
<keyword evidence="2 4" id="KW-0378">Hydrolase</keyword>
<feature type="domain" description="Amidohydrolase-related" evidence="5">
    <location>
        <begin position="58"/>
        <end position="403"/>
    </location>
</feature>
<dbReference type="InterPro" id="IPR050287">
    <property type="entry name" value="MTA/SAH_deaminase"/>
</dbReference>
<dbReference type="PANTHER" id="PTHR43794">
    <property type="entry name" value="AMINOHYDROLASE SSNA-RELATED"/>
    <property type="match status" value="1"/>
</dbReference>
<comment type="function">
    <text evidence="4">Catalyzes the deamination of 5-methylthioadenosine and S-adenosyl-L-homocysteine into 5-methylthioinosine and S-inosyl-L-homocysteine, respectively. Is also able to deaminate adenosine.</text>
</comment>
<feature type="binding site" evidence="4">
    <location>
        <position position="67"/>
    </location>
    <ligand>
        <name>Zn(2+)</name>
        <dbReference type="ChEBI" id="CHEBI:29105"/>
    </ligand>
</feature>
<dbReference type="SUPFAM" id="SSF51556">
    <property type="entry name" value="Metallo-dependent hydrolases"/>
    <property type="match status" value="1"/>
</dbReference>
<feature type="binding site" evidence="4">
    <location>
        <position position="213"/>
    </location>
    <ligand>
        <name>Zn(2+)</name>
        <dbReference type="ChEBI" id="CHEBI:29105"/>
    </ligand>
</feature>
<dbReference type="PANTHER" id="PTHR43794:SF11">
    <property type="entry name" value="AMIDOHYDROLASE-RELATED DOMAIN-CONTAINING PROTEIN"/>
    <property type="match status" value="1"/>
</dbReference>
<dbReference type="HAMAP" id="MF_01281">
    <property type="entry name" value="MTA_SAH_deamin"/>
    <property type="match status" value="1"/>
</dbReference>
<evidence type="ECO:0000313" key="7">
    <source>
        <dbReference type="Proteomes" id="UP001652445"/>
    </source>
</evidence>
<keyword evidence="3 4" id="KW-0862">Zinc</keyword>
<dbReference type="Gene3D" id="2.30.40.10">
    <property type="entry name" value="Urease, subunit C, domain 1"/>
    <property type="match status" value="1"/>
</dbReference>
<dbReference type="Pfam" id="PF01979">
    <property type="entry name" value="Amidohydro_1"/>
    <property type="match status" value="1"/>
</dbReference>
<comment type="similarity">
    <text evidence="4">Belongs to the metallo-dependent hydrolases superfamily. MTA/SAH deaminase family.</text>
</comment>
<dbReference type="InterPro" id="IPR006680">
    <property type="entry name" value="Amidohydro-rel"/>
</dbReference>
<feature type="binding site" evidence="4">
    <location>
        <position position="65"/>
    </location>
    <ligand>
        <name>Zn(2+)</name>
        <dbReference type="ChEBI" id="CHEBI:29105"/>
    </ligand>
</feature>
<feature type="binding site" evidence="4">
    <location>
        <position position="94"/>
    </location>
    <ligand>
        <name>substrate</name>
    </ligand>
</feature>
<feature type="binding site" evidence="4">
    <location>
        <position position="186"/>
    </location>
    <ligand>
        <name>substrate</name>
    </ligand>
</feature>
<dbReference type="InterPro" id="IPR032466">
    <property type="entry name" value="Metal_Hydrolase"/>
</dbReference>
<dbReference type="InterPro" id="IPR023512">
    <property type="entry name" value="Deaminase_MtaD/DadD"/>
</dbReference>
<name>A0ABT2UM96_9BACL</name>
<keyword evidence="7" id="KW-1185">Reference proteome</keyword>
<dbReference type="RefSeq" id="WP_076227507.1">
    <property type="nucleotide sequence ID" value="NZ_JAOQIO010000095.1"/>
</dbReference>
<comment type="caution">
    <text evidence="6">The sequence shown here is derived from an EMBL/GenBank/DDBJ whole genome shotgun (WGS) entry which is preliminary data.</text>
</comment>
<accession>A0ABT2UM96</accession>